<dbReference type="EMBL" id="CP002292">
    <property type="protein sequence ID" value="ADP72380.1"/>
    <property type="molecule type" value="Genomic_DNA"/>
</dbReference>
<organism evidence="1 2">
    <name type="scientific">Rhodomicrobium vannielii (strain ATCC 17100 / DSM 162 / LMG 4299 / NCIMB 10020 / ATH 3.1.1)</name>
    <dbReference type="NCBI Taxonomy" id="648757"/>
    <lineage>
        <taxon>Bacteria</taxon>
        <taxon>Pseudomonadati</taxon>
        <taxon>Pseudomonadota</taxon>
        <taxon>Alphaproteobacteria</taxon>
        <taxon>Hyphomicrobiales</taxon>
        <taxon>Hyphomicrobiaceae</taxon>
        <taxon>Rhodomicrobium</taxon>
    </lineage>
</organism>
<dbReference type="STRING" id="648757.Rvan_3184"/>
<dbReference type="PANTHER" id="PTHR30451:SF5">
    <property type="entry name" value="SLR0019 PROTEIN"/>
    <property type="match status" value="1"/>
</dbReference>
<dbReference type="eggNOG" id="COG3188">
    <property type="taxonomic scope" value="Bacteria"/>
</dbReference>
<dbReference type="GO" id="GO:0015473">
    <property type="term" value="F:fimbrial usher porin activity"/>
    <property type="evidence" value="ECO:0007669"/>
    <property type="project" value="InterPro"/>
</dbReference>
<proteinExistence type="predicted"/>
<evidence type="ECO:0000313" key="1">
    <source>
        <dbReference type="EMBL" id="ADP72380.1"/>
    </source>
</evidence>
<name>E3I1K5_RHOVT</name>
<sequence length="793" mass="84300">MIASKTYTISLALKEGRFYLGDIPTQLFGEDAYSLDQETFLKLAAPILKPEIAAAVRALPASGGFVSLQALKEAGLPVSFDIGEMTLSFFPKAEQRPGAHISLAEEQIVPPEHLAPRANFSGYVNITAGAQYTSPDITSKRGAFSPGIGLAFAVRVMGVVVENEVASSNGLAMRQGTRAVYDDVGNALRYTAGDITPATTGMQNGGSFLGVSVQKSYDKLQPQKNIRPTGHRSFRLERPSEVDILINGQVVRRLEMAPGDHDISELPLRTGENNITLEITDDTGKRTSFNFSQFYDYALLTPGVSDWGFSAGYRSGSGLTGLQYYWSEPAATGYYRLGLTEDLTGTAHLQLGSRSAMGGFMVISPTWLGRVAAELAASKSWHGGEGFAAALTYTPEALLKRWEVPGRFQVGAEYRSADFAPIFSTSSALEGFSLNGFYTLELPDDFALSLSLNAVAGSAFSSSRVGGGVTLSKSVRPNLNWAVSLSRDNTTNLAGEYQSSWTVMGRLNIRAGRDTEIAFTQDGLHGSSILGISTAGETENGHYAVKADIEKIPHAVTGSDPENKVDFSAAYSDTRFDIAASRSRQVYGLNRDVASDVSTVSASGAIAFADGHVAFGRAVTDSFAIVAPHKSLADATLRIKAGDAPSRAVSGTLGPALVSDLPSYAHSQLPLEADGAPEGYDLGSGVFDVQPAYKSGYVLKAGSDYSVMAVGNLEMNGQPLALLSGLAKEEGVAQPRKVALFTNSGGRFSIEGLKPGRWRIEMLGETPQCFELTVPEKTMGIYDAGAVTQRCAA</sequence>
<dbReference type="HOGENOM" id="CLU_018476_0_0_5"/>
<gene>
    <name evidence="1" type="ordered locus">Rvan_3184</name>
</gene>
<dbReference type="GO" id="GO:0009279">
    <property type="term" value="C:cell outer membrane"/>
    <property type="evidence" value="ECO:0007669"/>
    <property type="project" value="TreeGrafter"/>
</dbReference>
<reference evidence="2" key="1">
    <citation type="journal article" date="2011" name="J. Bacteriol.">
        <title>Genome sequences of eight morphologically diverse alphaproteobacteria.</title>
        <authorList>
            <consortium name="US DOE Joint Genome Institute"/>
            <person name="Brown P.J."/>
            <person name="Kysela D.T."/>
            <person name="Buechlein A."/>
            <person name="Hemmerich C."/>
            <person name="Brun Y.V."/>
        </authorList>
    </citation>
    <scope>NUCLEOTIDE SEQUENCE [LARGE SCALE GENOMIC DNA]</scope>
    <source>
        <strain evidence="2">ATCC 17100 / ATH 3.1.1 / DSM 162 / LMG 4299</strain>
    </source>
</reference>
<dbReference type="GO" id="GO:0009297">
    <property type="term" value="P:pilus assembly"/>
    <property type="evidence" value="ECO:0007669"/>
    <property type="project" value="InterPro"/>
</dbReference>
<dbReference type="PANTHER" id="PTHR30451">
    <property type="entry name" value="OUTER MEMBRANE USHER PROTEIN"/>
    <property type="match status" value="1"/>
</dbReference>
<dbReference type="KEGG" id="rva:Rvan_3184"/>
<evidence type="ECO:0000313" key="2">
    <source>
        <dbReference type="Proteomes" id="UP000001399"/>
    </source>
</evidence>
<keyword evidence="2" id="KW-1185">Reference proteome</keyword>
<evidence type="ECO:0008006" key="3">
    <source>
        <dbReference type="Google" id="ProtNLM"/>
    </source>
</evidence>
<dbReference type="InterPro" id="IPR000015">
    <property type="entry name" value="Fimb_usher"/>
</dbReference>
<dbReference type="AlphaFoldDB" id="E3I1K5"/>
<dbReference type="Proteomes" id="UP000001399">
    <property type="component" value="Chromosome"/>
</dbReference>
<dbReference type="Gene3D" id="2.60.40.3110">
    <property type="match status" value="1"/>
</dbReference>
<protein>
    <recommendedName>
        <fullName evidence="3">Fimbrial biogenesis outer membrane usher protein</fullName>
    </recommendedName>
</protein>
<accession>E3I1K5</accession>